<reference evidence="2 3" key="1">
    <citation type="submission" date="2013-12" db="EMBL/GenBank/DDBJ databases">
        <title>Annotated genome of Streptomyces scopuliridis.</title>
        <authorList>
            <person name="Olson J.B."/>
        </authorList>
    </citation>
    <scope>NUCLEOTIDE SEQUENCE [LARGE SCALE GENOMIC DNA]</scope>
    <source>
        <strain evidence="2 3">RB72</strain>
    </source>
</reference>
<proteinExistence type="predicted"/>
<accession>A0A2T7T6H9</accession>
<feature type="region of interest" description="Disordered" evidence="1">
    <location>
        <begin position="54"/>
        <end position="106"/>
    </location>
</feature>
<feature type="compositionally biased region" description="Basic and acidic residues" evidence="1">
    <location>
        <begin position="54"/>
        <end position="63"/>
    </location>
</feature>
<name>A0A2T7T6H9_9ACTN</name>
<dbReference type="STRING" id="1440053.GCA_000718095_01995"/>
<organism evidence="2 3">
    <name type="scientific">Streptomyces scopuliridis RB72</name>
    <dbReference type="NCBI Taxonomy" id="1440053"/>
    <lineage>
        <taxon>Bacteria</taxon>
        <taxon>Bacillati</taxon>
        <taxon>Actinomycetota</taxon>
        <taxon>Actinomycetes</taxon>
        <taxon>Kitasatosporales</taxon>
        <taxon>Streptomycetaceae</taxon>
        <taxon>Streptomyces</taxon>
    </lineage>
</organism>
<protein>
    <submittedName>
        <fullName evidence="2">Uncharacterized protein</fullName>
    </submittedName>
</protein>
<evidence type="ECO:0000256" key="1">
    <source>
        <dbReference type="SAM" id="MobiDB-lite"/>
    </source>
</evidence>
<gene>
    <name evidence="2" type="ORF">Y717_26340</name>
</gene>
<evidence type="ECO:0000313" key="3">
    <source>
        <dbReference type="Proteomes" id="UP000245992"/>
    </source>
</evidence>
<dbReference type="OrthoDB" id="4308814at2"/>
<dbReference type="EMBL" id="AZSP01000178">
    <property type="protein sequence ID" value="PVE10711.1"/>
    <property type="molecule type" value="Genomic_DNA"/>
</dbReference>
<feature type="compositionally biased region" description="Basic and acidic residues" evidence="1">
    <location>
        <begin position="70"/>
        <end position="106"/>
    </location>
</feature>
<dbReference type="AlphaFoldDB" id="A0A2T7T6H9"/>
<comment type="caution">
    <text evidence="2">The sequence shown here is derived from an EMBL/GenBank/DDBJ whole genome shotgun (WGS) entry which is preliminary data.</text>
</comment>
<evidence type="ECO:0000313" key="2">
    <source>
        <dbReference type="EMBL" id="PVE10711.1"/>
    </source>
</evidence>
<sequence length="106" mass="12053">MRSYTPAERRRRAWLVVRGVKQSAADAVNPRIEAEISRIDARAEERGWRETDAMHDQLDKAKDQVAAARTAERTATRDGKNAARQARRDAEATLRRTEQAARRIGL</sequence>
<dbReference type="Proteomes" id="UP000245992">
    <property type="component" value="Unassembled WGS sequence"/>
</dbReference>
<keyword evidence="3" id="KW-1185">Reference proteome</keyword>